<comment type="caution">
    <text evidence="6">The sequence shown here is derived from an EMBL/GenBank/DDBJ whole genome shotgun (WGS) entry which is preliminary data.</text>
</comment>
<dbReference type="InterPro" id="IPR017871">
    <property type="entry name" value="ABC_transporter-like_CS"/>
</dbReference>
<dbReference type="PROSITE" id="PS00211">
    <property type="entry name" value="ABC_TRANSPORTER_1"/>
    <property type="match status" value="1"/>
</dbReference>
<keyword evidence="2" id="KW-0547">Nucleotide-binding</keyword>
<dbReference type="SMART" id="SM00382">
    <property type="entry name" value="AAA"/>
    <property type="match status" value="1"/>
</dbReference>
<protein>
    <submittedName>
        <fullName evidence="6">ABC transporter ATP-binding protein</fullName>
    </submittedName>
</protein>
<dbReference type="FunFam" id="3.40.50.300:FF:000032">
    <property type="entry name" value="Export ABC transporter ATP-binding protein"/>
    <property type="match status" value="1"/>
</dbReference>
<evidence type="ECO:0000256" key="1">
    <source>
        <dbReference type="ARBA" id="ARBA00022448"/>
    </source>
</evidence>
<dbReference type="Proteomes" id="UP000192491">
    <property type="component" value="Unassembled WGS sequence"/>
</dbReference>
<name>A0A1Y1QGP9_9GAMM</name>
<dbReference type="AlphaFoldDB" id="A0A1Y1QGP9"/>
<dbReference type="InterPro" id="IPR017911">
    <property type="entry name" value="MacB-like_ATP-bd"/>
</dbReference>
<gene>
    <name evidence="6" type="ORF">BWK73_34280</name>
</gene>
<dbReference type="EMBL" id="MTEJ01000301">
    <property type="protein sequence ID" value="OQX05195.1"/>
    <property type="molecule type" value="Genomic_DNA"/>
</dbReference>
<dbReference type="PANTHER" id="PTHR24220">
    <property type="entry name" value="IMPORT ATP-BINDING PROTEIN"/>
    <property type="match status" value="1"/>
</dbReference>
<dbReference type="GO" id="GO:0016887">
    <property type="term" value="F:ATP hydrolysis activity"/>
    <property type="evidence" value="ECO:0007669"/>
    <property type="project" value="InterPro"/>
</dbReference>
<sequence length="233" mass="25189">MLLQATHLHYAYPEAGREHTVLRDVSLSLQAGEHVALVGSSGSGKSTLLNLLGGIDVPASGDIQLAGKPFSRLREPELTLFRRQHIGFIYQQFNLIPTLTVAENIVLPLALLGITADEQQQRLRYWLEAVQLPTRGAAFPDQLSGGEQQRVAIARALIHQPALVLADEPTGNLDAKTGALVLDLLFSLAGAAQQTLLVVTHSRTVAERAERILVMVDGGINEGIYGEITTTFD</sequence>
<evidence type="ECO:0000259" key="5">
    <source>
        <dbReference type="PROSITE" id="PS50893"/>
    </source>
</evidence>
<dbReference type="STRING" id="1123401.GCA_000621325_03059"/>
<dbReference type="PANTHER" id="PTHR24220:SF685">
    <property type="entry name" value="ABC TRANSPORTER RELATED"/>
    <property type="match status" value="1"/>
</dbReference>
<keyword evidence="1" id="KW-0813">Transport</keyword>
<dbReference type="CDD" id="cd03255">
    <property type="entry name" value="ABC_MJ0796_LolCDE_FtsE"/>
    <property type="match status" value="1"/>
</dbReference>
<evidence type="ECO:0000313" key="6">
    <source>
        <dbReference type="EMBL" id="OQX05195.1"/>
    </source>
</evidence>
<dbReference type="InterPro" id="IPR027417">
    <property type="entry name" value="P-loop_NTPase"/>
</dbReference>
<evidence type="ECO:0000256" key="3">
    <source>
        <dbReference type="ARBA" id="ARBA00022840"/>
    </source>
</evidence>
<comment type="similarity">
    <text evidence="4">Belongs to the ABC transporter superfamily. Macrolide exporter (TC 3.A.1.122) family.</text>
</comment>
<dbReference type="InterPro" id="IPR015854">
    <property type="entry name" value="ABC_transpr_LolD-like"/>
</dbReference>
<accession>A0A1Y1QGP9</accession>
<keyword evidence="3 6" id="KW-0067">ATP-binding</keyword>
<dbReference type="InterPro" id="IPR003439">
    <property type="entry name" value="ABC_transporter-like_ATP-bd"/>
</dbReference>
<dbReference type="Pfam" id="PF00005">
    <property type="entry name" value="ABC_tran"/>
    <property type="match status" value="1"/>
</dbReference>
<dbReference type="GO" id="GO:0005524">
    <property type="term" value="F:ATP binding"/>
    <property type="evidence" value="ECO:0007669"/>
    <property type="project" value="UniProtKB-KW"/>
</dbReference>
<feature type="domain" description="ABC transporter" evidence="5">
    <location>
        <begin position="3"/>
        <end position="232"/>
    </location>
</feature>
<dbReference type="PROSITE" id="PS50893">
    <property type="entry name" value="ABC_TRANSPORTER_2"/>
    <property type="match status" value="1"/>
</dbReference>
<dbReference type="GO" id="GO:0005886">
    <property type="term" value="C:plasma membrane"/>
    <property type="evidence" value="ECO:0007669"/>
    <property type="project" value="TreeGrafter"/>
</dbReference>
<reference evidence="6 7" key="1">
    <citation type="submission" date="2017-01" db="EMBL/GenBank/DDBJ databases">
        <title>Novel large sulfur bacteria in the metagenomes of groundwater-fed chemosynthetic microbial mats in the Lake Huron basin.</title>
        <authorList>
            <person name="Sharrar A.M."/>
            <person name="Flood B.E."/>
            <person name="Bailey J.V."/>
            <person name="Jones D.S."/>
            <person name="Biddanda B."/>
            <person name="Ruberg S.A."/>
            <person name="Marcus D.N."/>
            <person name="Dick G.J."/>
        </authorList>
    </citation>
    <scope>NUCLEOTIDE SEQUENCE [LARGE SCALE GENOMIC DNA]</scope>
    <source>
        <strain evidence="6">A8</strain>
    </source>
</reference>
<evidence type="ECO:0000256" key="2">
    <source>
        <dbReference type="ARBA" id="ARBA00022741"/>
    </source>
</evidence>
<dbReference type="Gene3D" id="3.40.50.300">
    <property type="entry name" value="P-loop containing nucleotide triphosphate hydrolases"/>
    <property type="match status" value="1"/>
</dbReference>
<dbReference type="GO" id="GO:1902495">
    <property type="term" value="C:transmembrane transporter complex"/>
    <property type="evidence" value="ECO:0007669"/>
    <property type="project" value="UniProtKB-ARBA"/>
</dbReference>
<dbReference type="eggNOG" id="COG1136">
    <property type="taxonomic scope" value="Bacteria"/>
</dbReference>
<evidence type="ECO:0000256" key="4">
    <source>
        <dbReference type="ARBA" id="ARBA00038388"/>
    </source>
</evidence>
<dbReference type="InterPro" id="IPR003593">
    <property type="entry name" value="AAA+_ATPase"/>
</dbReference>
<dbReference type="GO" id="GO:0022857">
    <property type="term" value="F:transmembrane transporter activity"/>
    <property type="evidence" value="ECO:0007669"/>
    <property type="project" value="UniProtKB-ARBA"/>
</dbReference>
<dbReference type="SUPFAM" id="SSF52540">
    <property type="entry name" value="P-loop containing nucleoside triphosphate hydrolases"/>
    <property type="match status" value="1"/>
</dbReference>
<evidence type="ECO:0000313" key="7">
    <source>
        <dbReference type="Proteomes" id="UP000192491"/>
    </source>
</evidence>
<organism evidence="6 7">
    <name type="scientific">Thiothrix lacustris</name>
    <dbReference type="NCBI Taxonomy" id="525917"/>
    <lineage>
        <taxon>Bacteria</taxon>
        <taxon>Pseudomonadati</taxon>
        <taxon>Pseudomonadota</taxon>
        <taxon>Gammaproteobacteria</taxon>
        <taxon>Thiotrichales</taxon>
        <taxon>Thiotrichaceae</taxon>
        <taxon>Thiothrix</taxon>
    </lineage>
</organism>
<proteinExistence type="inferred from homology"/>